<evidence type="ECO:0008006" key="3">
    <source>
        <dbReference type="Google" id="ProtNLM"/>
    </source>
</evidence>
<dbReference type="EMBL" id="JGZM01000002">
    <property type="protein sequence ID" value="KFI88562.1"/>
    <property type="molecule type" value="Genomic_DNA"/>
</dbReference>
<dbReference type="RefSeq" id="WP_034530640.1">
    <property type="nucleotide sequence ID" value="NZ_JDTM01000002.1"/>
</dbReference>
<name>A0A087CZ62_9BIFI</name>
<gene>
    <name evidence="1" type="ORF">BSAE_0319</name>
</gene>
<organism evidence="1 2">
    <name type="scientific">Bifidobacterium pullorum subsp. saeculare DSM 6531 = LMG 14934</name>
    <dbReference type="NCBI Taxonomy" id="1437611"/>
    <lineage>
        <taxon>Bacteria</taxon>
        <taxon>Bacillati</taxon>
        <taxon>Actinomycetota</taxon>
        <taxon>Actinomycetes</taxon>
        <taxon>Bifidobacteriales</taxon>
        <taxon>Bifidobacteriaceae</taxon>
        <taxon>Bifidobacterium</taxon>
    </lineage>
</organism>
<accession>A0A087CZ62</accession>
<dbReference type="Proteomes" id="UP000029040">
    <property type="component" value="Unassembled WGS sequence"/>
</dbReference>
<comment type="caution">
    <text evidence="1">The sequence shown here is derived from an EMBL/GenBank/DDBJ whole genome shotgun (WGS) entry which is preliminary data.</text>
</comment>
<evidence type="ECO:0000313" key="2">
    <source>
        <dbReference type="Proteomes" id="UP000029040"/>
    </source>
</evidence>
<dbReference type="AlphaFoldDB" id="A0A087CZ62"/>
<dbReference type="SUPFAM" id="SSF56112">
    <property type="entry name" value="Protein kinase-like (PK-like)"/>
    <property type="match status" value="1"/>
</dbReference>
<dbReference type="Gene3D" id="1.10.510.10">
    <property type="entry name" value="Transferase(Phosphotransferase) domain 1"/>
    <property type="match status" value="1"/>
</dbReference>
<proteinExistence type="predicted"/>
<evidence type="ECO:0000313" key="1">
    <source>
        <dbReference type="EMBL" id="KFI88562.1"/>
    </source>
</evidence>
<reference evidence="1 2" key="1">
    <citation type="submission" date="2014-03" db="EMBL/GenBank/DDBJ databases">
        <title>Genomics of Bifidobacteria.</title>
        <authorList>
            <person name="Ventura M."/>
            <person name="Milani C."/>
            <person name="Lugli G.A."/>
        </authorList>
    </citation>
    <scope>NUCLEOTIDE SEQUENCE [LARGE SCALE GENOMIC DNA]</scope>
    <source>
        <strain evidence="1 2">LMG 14934</strain>
    </source>
</reference>
<protein>
    <recommendedName>
        <fullName evidence="3">Protein kinase domain-containing protein</fullName>
    </recommendedName>
</protein>
<dbReference type="InterPro" id="IPR011009">
    <property type="entry name" value="Kinase-like_dom_sf"/>
</dbReference>
<sequence length="344" mass="37329">MALTLHMLATDRPGDLGLQQCGTGAQSVVYLLPKTLRVNGRANLVYKRYRPKAPSFRGREAATKVALEQLIGLHHILDLASDGKRIRTALERHVAWPLAVVSRGNAALGVVEPKVDAAFLGAPCDDLTPAVPLERFIRPDGERALLLGQGLHPLDDDGRHRIALQLVATASLLHRIGLVIGDISLRNVMVYVPEHDQRNQASAAFIDADACRPAIGGCGLPQGSTPAFDPPESRFWRRKADAVPDGPKRRYALGMAGLQTQPSDVYKTALLILRMCSCEEEQPTGVRRIRSATQHNTIVDLFGNAGLTALTDALADTPADRPSMAELYRALHGGDPTQSHHETR</sequence>